<feature type="transmembrane region" description="Helical" evidence="1">
    <location>
        <begin position="288"/>
        <end position="309"/>
    </location>
</feature>
<protein>
    <submittedName>
        <fullName evidence="2">MFS transporter</fullName>
    </submittedName>
</protein>
<keyword evidence="1" id="KW-0472">Membrane</keyword>
<feature type="transmembrane region" description="Helical" evidence="1">
    <location>
        <begin position="316"/>
        <end position="337"/>
    </location>
</feature>
<dbReference type="KEGG" id="lfo:LMK00_03895"/>
<dbReference type="Proteomes" id="UP001056730">
    <property type="component" value="Chromosome"/>
</dbReference>
<organism evidence="2 3">
    <name type="scientific">Lactococcus formosensis</name>
    <dbReference type="NCBI Taxonomy" id="1281486"/>
    <lineage>
        <taxon>Bacteria</taxon>
        <taxon>Bacillati</taxon>
        <taxon>Bacillota</taxon>
        <taxon>Bacilli</taxon>
        <taxon>Lactobacillales</taxon>
        <taxon>Streptococcaceae</taxon>
        <taxon>Lactococcus</taxon>
    </lineage>
</organism>
<feature type="transmembrane region" description="Helical" evidence="1">
    <location>
        <begin position="95"/>
        <end position="114"/>
    </location>
</feature>
<evidence type="ECO:0000313" key="2">
    <source>
        <dbReference type="EMBL" id="USJ21154.1"/>
    </source>
</evidence>
<keyword evidence="1" id="KW-0812">Transmembrane</keyword>
<dbReference type="PANTHER" id="PTHR11328:SF24">
    <property type="entry name" value="MAJOR FACILITATOR SUPERFAMILY (MFS) PROFILE DOMAIN-CONTAINING PROTEIN"/>
    <property type="match status" value="1"/>
</dbReference>
<dbReference type="GO" id="GO:0005886">
    <property type="term" value="C:plasma membrane"/>
    <property type="evidence" value="ECO:0007669"/>
    <property type="project" value="TreeGrafter"/>
</dbReference>
<sequence>MENNKKTSWVYSPKKINTKKGLQYGMIDLMGGGWNNIVSGVIFAFVLSQGISPAFAGAITGIGRIIDALFTLFFGSITDGFYRTKLGQKFGRRHFFIFVGGVGFAIVFPLFWVNTTSWQYYLWIYILVELLIAMILIPWEALPTEMTGDYKLRTVLSGNRMFISAIGTAMVFFTLAIVKSFNSPNAYLITGIIWTIIFVVAIFTSWRSTWERPLTPEFLEELNSKPRLNFIQFIKETINDYFSTFKNKAFRKHLMIYLLSFTGKDFYSTLLPTFIIMCLAGTQDNTPWILQALAAFGILSTLWAIKLMISHGPKYLFTLSYSAIILSMFGYLAIWLLNISNPFWILIVVSILYQLGRGILEFTPWNVFPFIPDVDRVMTHGDRAGVYASVMTFFRKSTGAIAAWITGLALEGIGYNSATMTTHATTPHGVQVGIVMIFIGVPVVLIALGLAMAQKFKLNRETHEILKSELERLEEGGLKIDVKPEAKQVVEMLTGHTYETCWPEGK</sequence>
<feature type="transmembrane region" description="Helical" evidence="1">
    <location>
        <begin position="162"/>
        <end position="181"/>
    </location>
</feature>
<feature type="transmembrane region" description="Helical" evidence="1">
    <location>
        <begin position="187"/>
        <end position="206"/>
    </location>
</feature>
<dbReference type="Gene3D" id="1.20.1250.20">
    <property type="entry name" value="MFS general substrate transporter like domains"/>
    <property type="match status" value="1"/>
</dbReference>
<dbReference type="RefSeq" id="WP_252175758.1">
    <property type="nucleotide sequence ID" value="NZ_CP086395.1"/>
</dbReference>
<evidence type="ECO:0000313" key="3">
    <source>
        <dbReference type="Proteomes" id="UP001056730"/>
    </source>
</evidence>
<dbReference type="GO" id="GO:0015293">
    <property type="term" value="F:symporter activity"/>
    <property type="evidence" value="ECO:0007669"/>
    <property type="project" value="InterPro"/>
</dbReference>
<feature type="transmembrane region" description="Helical" evidence="1">
    <location>
        <begin position="430"/>
        <end position="453"/>
    </location>
</feature>
<proteinExistence type="predicted"/>
<evidence type="ECO:0000256" key="1">
    <source>
        <dbReference type="SAM" id="Phobius"/>
    </source>
</evidence>
<dbReference type="SUPFAM" id="SSF103473">
    <property type="entry name" value="MFS general substrate transporter"/>
    <property type="match status" value="1"/>
</dbReference>
<feature type="transmembrane region" description="Helical" evidence="1">
    <location>
        <begin position="54"/>
        <end position="74"/>
    </location>
</feature>
<feature type="transmembrane region" description="Helical" evidence="1">
    <location>
        <begin position="21"/>
        <end position="48"/>
    </location>
</feature>
<accession>A0A9Q8Y488</accession>
<dbReference type="GO" id="GO:0008643">
    <property type="term" value="P:carbohydrate transport"/>
    <property type="evidence" value="ECO:0007669"/>
    <property type="project" value="InterPro"/>
</dbReference>
<reference evidence="2" key="1">
    <citation type="journal article" date="2022" name="Front. Microbiol.">
        <title>Feed Insects as a Reservoir of Granadaene-Producing Lactococci.</title>
        <authorList>
            <person name="Neuzil-Bunesova V."/>
            <person name="Ramirez Garcia A."/>
            <person name="Modrackova N."/>
            <person name="Makovska M."/>
            <person name="Sabolova M."/>
            <person name="Sproer C."/>
            <person name="Bunk B."/>
            <person name="Blom J."/>
            <person name="Schwab C."/>
        </authorList>
    </citation>
    <scope>NUCLEOTIDE SEQUENCE</scope>
    <source>
        <strain evidence="2">I4/6O</strain>
    </source>
</reference>
<keyword evidence="1" id="KW-1133">Transmembrane helix</keyword>
<feature type="transmembrane region" description="Helical" evidence="1">
    <location>
        <begin position="256"/>
        <end position="282"/>
    </location>
</feature>
<feature type="transmembrane region" description="Helical" evidence="1">
    <location>
        <begin position="343"/>
        <end position="360"/>
    </location>
</feature>
<gene>
    <name evidence="2" type="ORF">LMK00_03895</name>
</gene>
<name>A0A9Q8Y488_9LACT</name>
<feature type="transmembrane region" description="Helical" evidence="1">
    <location>
        <begin position="120"/>
        <end position="142"/>
    </location>
</feature>
<dbReference type="EMBL" id="CP086395">
    <property type="protein sequence ID" value="USJ21154.1"/>
    <property type="molecule type" value="Genomic_DNA"/>
</dbReference>
<feature type="transmembrane region" description="Helical" evidence="1">
    <location>
        <begin position="399"/>
        <end position="418"/>
    </location>
</feature>
<dbReference type="PANTHER" id="PTHR11328">
    <property type="entry name" value="MAJOR FACILITATOR SUPERFAMILY DOMAIN-CONTAINING PROTEIN"/>
    <property type="match status" value="1"/>
</dbReference>
<dbReference type="Pfam" id="PF13347">
    <property type="entry name" value="MFS_2"/>
    <property type="match status" value="1"/>
</dbReference>
<dbReference type="InterPro" id="IPR039672">
    <property type="entry name" value="MFS_2"/>
</dbReference>
<dbReference type="AlphaFoldDB" id="A0A9Q8Y488"/>
<dbReference type="InterPro" id="IPR036259">
    <property type="entry name" value="MFS_trans_sf"/>
</dbReference>